<dbReference type="AlphaFoldDB" id="A0A7R8ZLQ7"/>
<keyword evidence="3" id="KW-1133">Transmembrane helix</keyword>
<keyword evidence="1" id="KW-0175">Coiled coil</keyword>
<sequence>MGDSKTMTKETSSSYALEVALRHLRERCEKQAQRIKVLEEENKRLIQNKSDLFSEIGKLQTNPSYLGGSSSHGLGVADDGLGVADDGLDVADDGLGVADDGLGVADDGLDVADDGYFPGASVSTLFFFWVLAFLALVGAATPEDARASKLLWLVLPHRKMRERVKWDDSREKENNIRLRERNITLNHEVHEKHQSLCEAREKLLERQASGGDEERGLDSTTRVSPAPVSRRRGARTTSQESTALGEAKSEDGKRSVVVIGLDGGTEGDSESSEQELDGLEECSMNVNQTLRQILEQKKSLLLVLQALTTAKEELQAKLAVQASSAQKVQSNNNNNNNHPFATTMNGTTTPGVRHQDVTASPSLFEEHRICPICLWQCDPNASTVDGDLDDIFETHVIRHLEEEDSLEETLKTFAPGTAATTS</sequence>
<feature type="transmembrane region" description="Helical" evidence="3">
    <location>
        <begin position="116"/>
        <end position="140"/>
    </location>
</feature>
<protein>
    <submittedName>
        <fullName evidence="4">Uncharacterized protein</fullName>
    </submittedName>
</protein>
<proteinExistence type="predicted"/>
<evidence type="ECO:0000256" key="2">
    <source>
        <dbReference type="SAM" id="MobiDB-lite"/>
    </source>
</evidence>
<keyword evidence="3" id="KW-0472">Membrane</keyword>
<reference evidence="4" key="1">
    <citation type="submission" date="2020-11" db="EMBL/GenBank/DDBJ databases">
        <authorList>
            <person name="Tran Van P."/>
        </authorList>
    </citation>
    <scope>NUCLEOTIDE SEQUENCE</scope>
</reference>
<gene>
    <name evidence="4" type="ORF">CTOB1V02_LOCUS4139</name>
</gene>
<organism evidence="4">
    <name type="scientific">Cyprideis torosa</name>
    <dbReference type="NCBI Taxonomy" id="163714"/>
    <lineage>
        <taxon>Eukaryota</taxon>
        <taxon>Metazoa</taxon>
        <taxon>Ecdysozoa</taxon>
        <taxon>Arthropoda</taxon>
        <taxon>Crustacea</taxon>
        <taxon>Oligostraca</taxon>
        <taxon>Ostracoda</taxon>
        <taxon>Podocopa</taxon>
        <taxon>Podocopida</taxon>
        <taxon>Cytherocopina</taxon>
        <taxon>Cytheroidea</taxon>
        <taxon>Cytherideidae</taxon>
        <taxon>Cyprideis</taxon>
    </lineage>
</organism>
<evidence type="ECO:0000256" key="3">
    <source>
        <dbReference type="SAM" id="Phobius"/>
    </source>
</evidence>
<name>A0A7R8ZLQ7_9CRUS</name>
<accession>A0A7R8ZLQ7</accession>
<dbReference type="OrthoDB" id="6105729at2759"/>
<evidence type="ECO:0000313" key="4">
    <source>
        <dbReference type="EMBL" id="CAD7226215.1"/>
    </source>
</evidence>
<keyword evidence="3" id="KW-0812">Transmembrane</keyword>
<feature type="region of interest" description="Disordered" evidence="2">
    <location>
        <begin position="207"/>
        <end position="255"/>
    </location>
</feature>
<feature type="coiled-coil region" evidence="1">
    <location>
        <begin position="21"/>
        <end position="55"/>
    </location>
</feature>
<evidence type="ECO:0000256" key="1">
    <source>
        <dbReference type="SAM" id="Coils"/>
    </source>
</evidence>
<dbReference type="EMBL" id="OB660778">
    <property type="protein sequence ID" value="CAD7226215.1"/>
    <property type="molecule type" value="Genomic_DNA"/>
</dbReference>